<keyword evidence="3" id="KW-1185">Reference proteome</keyword>
<sequence>MAIAKLPRQILPNLYRFAPNRDTLGGTAYLLTTGEGNVLIDCPAWHQDIEEWLEQQGPVRWLCLTHRDGHGPKVKTIQEKLGCQVVVQEQEAYLLPGVKVCRFREKLAIAPSLTAIWTPGYSPGTSCYYWGENGGILFTGRHLLPNGEGHLRALRQTKTFHWPRQQASVEKIYRHLDENNLPLRAVCPGGNVGYLRGEDWCLNPSNALESMLSEFQAKV</sequence>
<dbReference type="EMBL" id="JADEVV010000012">
    <property type="protein sequence ID" value="MBE9253401.1"/>
    <property type="molecule type" value="Genomic_DNA"/>
</dbReference>
<dbReference type="SUPFAM" id="SSF56281">
    <property type="entry name" value="Metallo-hydrolase/oxidoreductase"/>
    <property type="match status" value="1"/>
</dbReference>
<dbReference type="Gene3D" id="3.60.15.10">
    <property type="entry name" value="Ribonuclease Z/Hydroxyacylglutathione hydrolase-like"/>
    <property type="match status" value="1"/>
</dbReference>
<protein>
    <submittedName>
        <fullName evidence="2">MBL fold metallo-hydrolase</fullName>
    </submittedName>
</protein>
<dbReference type="SMART" id="SM00849">
    <property type="entry name" value="Lactamase_B"/>
    <property type="match status" value="1"/>
</dbReference>
<dbReference type="Proteomes" id="UP000658720">
    <property type="component" value="Unassembled WGS sequence"/>
</dbReference>
<dbReference type="PANTHER" id="PTHR42773:SF3">
    <property type="entry name" value="SLR0630 PROTEIN"/>
    <property type="match status" value="1"/>
</dbReference>
<dbReference type="InterPro" id="IPR001279">
    <property type="entry name" value="Metallo-B-lactamas"/>
</dbReference>
<name>A0ABR9VT36_9SYNC</name>
<comment type="caution">
    <text evidence="2">The sequence shown here is derived from an EMBL/GenBank/DDBJ whole genome shotgun (WGS) entry which is preliminary data.</text>
</comment>
<dbReference type="InterPro" id="IPR036866">
    <property type="entry name" value="RibonucZ/Hydroxyglut_hydro"/>
</dbReference>
<feature type="domain" description="Metallo-beta-lactamase" evidence="1">
    <location>
        <begin position="25"/>
        <end position="190"/>
    </location>
</feature>
<accession>A0ABR9VT36</accession>
<dbReference type="PANTHER" id="PTHR42773">
    <property type="entry name" value="METALLO-BETA-LACTAMASE-RELATED"/>
    <property type="match status" value="1"/>
</dbReference>
<reference evidence="2 3" key="1">
    <citation type="submission" date="2020-10" db="EMBL/GenBank/DDBJ databases">
        <authorList>
            <person name="Castelo-Branco R."/>
            <person name="Eusebio N."/>
            <person name="Adriana R."/>
            <person name="Vieira A."/>
            <person name="Brugerolle De Fraissinette N."/>
            <person name="Rezende De Castro R."/>
            <person name="Schneider M.P."/>
            <person name="Vasconcelos V."/>
            <person name="Leao P.N."/>
        </authorList>
    </citation>
    <scope>NUCLEOTIDE SEQUENCE [LARGE SCALE GENOMIC DNA]</scope>
    <source>
        <strain evidence="2 3">LEGE 00031</strain>
    </source>
</reference>
<evidence type="ECO:0000313" key="2">
    <source>
        <dbReference type="EMBL" id="MBE9253401.1"/>
    </source>
</evidence>
<proteinExistence type="predicted"/>
<evidence type="ECO:0000259" key="1">
    <source>
        <dbReference type="SMART" id="SM00849"/>
    </source>
</evidence>
<gene>
    <name evidence="2" type="ORF">IQ217_05900</name>
</gene>
<dbReference type="RefSeq" id="WP_194019259.1">
    <property type="nucleotide sequence ID" value="NZ_JADEVV010000012.1"/>
</dbReference>
<evidence type="ECO:0000313" key="3">
    <source>
        <dbReference type="Proteomes" id="UP000658720"/>
    </source>
</evidence>
<organism evidence="2 3">
    <name type="scientific">Synechocystis salina LEGE 00031</name>
    <dbReference type="NCBI Taxonomy" id="1828736"/>
    <lineage>
        <taxon>Bacteria</taxon>
        <taxon>Bacillati</taxon>
        <taxon>Cyanobacteriota</taxon>
        <taxon>Cyanophyceae</taxon>
        <taxon>Synechococcales</taxon>
        <taxon>Merismopediaceae</taxon>
        <taxon>Synechocystis</taxon>
    </lineage>
</organism>